<dbReference type="SMART" id="SM00634">
    <property type="entry name" value="BID_1"/>
    <property type="match status" value="1"/>
</dbReference>
<dbReference type="PROSITE" id="PS50234">
    <property type="entry name" value="VWFA"/>
    <property type="match status" value="2"/>
</dbReference>
<feature type="domain" description="VWFA" evidence="2">
    <location>
        <begin position="618"/>
        <end position="790"/>
    </location>
</feature>
<evidence type="ECO:0000259" key="3">
    <source>
        <dbReference type="PROSITE" id="PS51127"/>
    </source>
</evidence>
<feature type="domain" description="Big-1" evidence="3">
    <location>
        <begin position="23"/>
        <end position="111"/>
    </location>
</feature>
<dbReference type="EMBL" id="FNCA01000011">
    <property type="protein sequence ID" value="SDG29392.1"/>
    <property type="molecule type" value="Genomic_DNA"/>
</dbReference>
<dbReference type="SUPFAM" id="SSF49373">
    <property type="entry name" value="Invasin/intimin cell-adhesion fragments"/>
    <property type="match status" value="1"/>
</dbReference>
<evidence type="ECO:0000259" key="2">
    <source>
        <dbReference type="PROSITE" id="PS50234"/>
    </source>
</evidence>
<protein>
    <submittedName>
        <fullName evidence="4">von Willebrand factor type A domain-containing protein</fullName>
    </submittedName>
</protein>
<organism evidence="4 5">
    <name type="scientific">Methanolobus vulcani</name>
    <dbReference type="NCBI Taxonomy" id="38026"/>
    <lineage>
        <taxon>Archaea</taxon>
        <taxon>Methanobacteriati</taxon>
        <taxon>Methanobacteriota</taxon>
        <taxon>Stenosarchaea group</taxon>
        <taxon>Methanomicrobia</taxon>
        <taxon>Methanosarcinales</taxon>
        <taxon>Methanosarcinaceae</taxon>
        <taxon>Methanolobus</taxon>
    </lineage>
</organism>
<feature type="domain" description="VWFA" evidence="2">
    <location>
        <begin position="1533"/>
        <end position="1717"/>
    </location>
</feature>
<dbReference type="InterPro" id="IPR013783">
    <property type="entry name" value="Ig-like_fold"/>
</dbReference>
<dbReference type="InterPro" id="IPR050525">
    <property type="entry name" value="ECM_Assembly_Org"/>
</dbReference>
<dbReference type="PANTHER" id="PTHR24020">
    <property type="entry name" value="COLLAGEN ALPHA"/>
    <property type="match status" value="1"/>
</dbReference>
<dbReference type="InterPro" id="IPR008964">
    <property type="entry name" value="Invasin/intimin_cell_adhesion"/>
</dbReference>
<dbReference type="CDD" id="cd00198">
    <property type="entry name" value="vWFA"/>
    <property type="match status" value="2"/>
</dbReference>
<dbReference type="Pfam" id="PF00092">
    <property type="entry name" value="VWA"/>
    <property type="match status" value="2"/>
</dbReference>
<comment type="similarity">
    <text evidence="1">Belongs to the intimin/invasin family.</text>
</comment>
<dbReference type="SMART" id="SM00327">
    <property type="entry name" value="VWA"/>
    <property type="match status" value="2"/>
</dbReference>
<dbReference type="Proteomes" id="UP000199259">
    <property type="component" value="Unassembled WGS sequence"/>
</dbReference>
<evidence type="ECO:0000256" key="1">
    <source>
        <dbReference type="ARBA" id="ARBA00010116"/>
    </source>
</evidence>
<reference evidence="4 5" key="1">
    <citation type="submission" date="2016-10" db="EMBL/GenBank/DDBJ databases">
        <authorList>
            <person name="Varghese N."/>
            <person name="Submissions S."/>
        </authorList>
    </citation>
    <scope>NUCLEOTIDE SEQUENCE [LARGE SCALE GENOMIC DNA]</scope>
    <source>
        <strain evidence="4 5">PL 12/M</strain>
    </source>
</reference>
<dbReference type="InterPro" id="IPR003344">
    <property type="entry name" value="Big_1_dom"/>
</dbReference>
<accession>A0A7Z7B3L3</accession>
<proteinExistence type="inferred from homology"/>
<dbReference type="SUPFAM" id="SSF89372">
    <property type="entry name" value="Fucose-specific lectin"/>
    <property type="match status" value="1"/>
</dbReference>
<dbReference type="InterPro" id="IPR036465">
    <property type="entry name" value="vWFA_dom_sf"/>
</dbReference>
<dbReference type="InterPro" id="IPR002035">
    <property type="entry name" value="VWF_A"/>
</dbReference>
<dbReference type="SUPFAM" id="SSF53300">
    <property type="entry name" value="vWA-like"/>
    <property type="match status" value="2"/>
</dbReference>
<dbReference type="Gene3D" id="3.40.50.410">
    <property type="entry name" value="von Willebrand factor, type A domain"/>
    <property type="match status" value="2"/>
</dbReference>
<dbReference type="Gene3D" id="2.60.40.10">
    <property type="entry name" value="Immunoglobulins"/>
    <property type="match status" value="2"/>
</dbReference>
<name>A0A7Z7B3L3_9EURY</name>
<evidence type="ECO:0000313" key="4">
    <source>
        <dbReference type="EMBL" id="SDG29392.1"/>
    </source>
</evidence>
<dbReference type="Pfam" id="PF02369">
    <property type="entry name" value="Big_1"/>
    <property type="match status" value="1"/>
</dbReference>
<dbReference type="PROSITE" id="PS51127">
    <property type="entry name" value="BIG1"/>
    <property type="match status" value="1"/>
</dbReference>
<dbReference type="Gene3D" id="2.120.10.70">
    <property type="entry name" value="Fucose-specific lectin"/>
    <property type="match status" value="1"/>
</dbReference>
<sequence length="1964" mass="213066">MVFFKKLTFFLLILFVFSITSLALDVEMLTTDIQSNASEGVNISVMITDNGTPVNNAPVNFTTDLGILSSSSAYSNLSGIAEVTINSSVAGTAHVNASAGNFSNQTTVTFSPLSISSIIVHADHYQNTAGNITNITFSPIDSIGNINYSTPVTLNVIIKDIFGIPLHDLEMYVNSSKISSLYASSATRNVTYVTSPSQDFLLSLNSTVAGNITIYSTAGSVTNTTYLDVVPGSPGLMKVIYNKEYTVNTGSNISAIVYDSFYNPVGNVNISFSVTPPENTVYNSPNTYNSASLEYYNGTTDSSGIVPNIFTTDKRAGGNTVTINVLNTSLQHNVTITGIADKINNFFMSYSPEYSLSNNEDRYTLSARPVDQFMNPILPLSTPVKEQVRFTSASGNLVLVPLNSQGRANIVIGPTPYIESLSVTATYKNESGFTNFTNGSTLYFTAGPLDSMDLYANPAAVLSQDLNGNHHTDITLVALDEWGHSLPNIHVLFNNTNTTVGTFTIANYNDTDLINATTDSQGRIYGAFTGNVSGNTSILATSANMTVSTNISVKSEPFLSVSLNVTPSTVNSGSLVNITTIISIEGELPIVRPAASAMLVLDRSGSMDPDYYAGSPLDVVLVIDRSGSMSGTPIQDARNAAKEFTDNLVSNSEVGIVSFASSSGVNEDMTLLNAYNNKVSVKSAIDSITDGGSTAMGEGMADANDLLINHGRSSARKVMIVLTDGETNAGEDQDGENAIAYANANGVTIYTIGLGSSLDEALLRHIASETGGTYYNAPDSSDLSEIYATISQELSDYDVSEIEYGVEGFTPYDYTFQGSLSAPSSISNVKLRFDGYDLDTTFNAGSNYGGSSAGEALVKVNGDNFVLIPSSDTGINEQWDSYEYDISSYVQPGSNTISFYDYYYLIEHSNWNNRVKNVEIVWNGTPIQSYSADTELYDHAYDCSFDLMEPYEKTIFINETINDLKVQLDWQNSSNDFSLQLTSPSGTIYGPNDNTTGYYPDATSEYIWIQPLSYVYPNDDGDTVEKGNWTITVFGSSSEDFTITTYIDKKSATQLSSHAFMSSFDETRGDKAGLALYSFEDVVSEGSQTSYVLANSTWVGYFTPDTDGYYIFNVSWDDSTTVNVSLYDGIDVLSSSTGTSFCEVSALLTADNTYNIDVSKGAGVQADTKFTVNVSTTDIDTVMTAYYDSGGGGGTPKVRTWDGVDWSSESSANYVGASPCYVVLESSPIDSEIIMATSDDGYDVNVQVWDGSSWGTVNEFSNHLDSYGQRGFDLKYEQVSGDAIITYMNMDEDDGVPLYRVWDGSSWSSESLVYSNNEGKGDVRWIRLEANPNSDEMVLVTLDDKLDLCAQVWDGSSWGNQIELTNDAVIESYQCFDVMYEQDSGRAIVAWADSDGRMKYRIWDGSSWGSETNMYYYSDYVFWVKMAADPNSDRILLATEDWSYDIYVTDWDGSSWETPLRVENDVYEYSRRSVDVAFEENSGTGIIVWGESNPVPKYRTWDGSSWSSESSAFAIGSSGYTRWVQLTPDPSSDAIFLMTSDGSNDLNIQRWDGSSWGVVTEVETSSTRYYECFDIVFSDTDQTPVSTPVSWNEWTGSVTSTFDNDSLSHLENAIDTITADGLTAIDEGLYLANNELSSVDGNSTIVIMTDGLDNAGYHSLLEEAYRARDNNTVIYTVGFGNSEADVDPILQEIATITGGEYYFAPNSSVLKDIFQGIAMQITNFSADGPVLDLRVPYNYVTPLAVAKATYQSGSSNATIGNLTFFDTPTAPATGNAEPTITQSGSTSSLEWQLPNMGPGDKWGIWYQMKVDGAGYVPIIMPTSTVTYTDLSGENITVSVGGAGSASVGGSVTGVSAFPLGSFDMYPDDEVILIDNTTTLTLTLKDTMGNTSFAYVYLYSNIGYFGNYENPINVTVVDWDTVDFTSAIAGRAYITAYAYQIGNESSMLVARDVLAVRPKGMISIS</sequence>
<comment type="caution">
    <text evidence="4">The sequence shown here is derived from an EMBL/GenBank/DDBJ whole genome shotgun (WGS) entry which is preliminary data.</text>
</comment>
<keyword evidence="5" id="KW-1185">Reference proteome</keyword>
<gene>
    <name evidence="4" type="ORF">SAMN04488589_2617</name>
</gene>
<evidence type="ECO:0000313" key="5">
    <source>
        <dbReference type="Proteomes" id="UP000199259"/>
    </source>
</evidence>